<accession>A0ABT1I871</accession>
<dbReference type="Pfam" id="PF13470">
    <property type="entry name" value="PIN_3"/>
    <property type="match status" value="1"/>
</dbReference>
<gene>
    <name evidence="6" type="ORF">LV75_001078</name>
</gene>
<protein>
    <submittedName>
        <fullName evidence="6">PIN domain-containing protein</fullName>
    </submittedName>
</protein>
<keyword evidence="3" id="KW-0378">Hydrolase</keyword>
<name>A0ABT1I871_9PSEU</name>
<dbReference type="Proteomes" id="UP001205185">
    <property type="component" value="Unassembled WGS sequence"/>
</dbReference>
<dbReference type="InterPro" id="IPR002716">
    <property type="entry name" value="PIN_dom"/>
</dbReference>
<organism evidence="6 7">
    <name type="scientific">Actinokineospora diospyrosa</name>
    <dbReference type="NCBI Taxonomy" id="103728"/>
    <lineage>
        <taxon>Bacteria</taxon>
        <taxon>Bacillati</taxon>
        <taxon>Actinomycetota</taxon>
        <taxon>Actinomycetes</taxon>
        <taxon>Pseudonocardiales</taxon>
        <taxon>Pseudonocardiaceae</taxon>
        <taxon>Actinokineospora</taxon>
    </lineage>
</organism>
<dbReference type="RefSeq" id="WP_253885512.1">
    <property type="nucleotide sequence ID" value="NZ_BAAAVB010000001.1"/>
</dbReference>
<evidence type="ECO:0000259" key="5">
    <source>
        <dbReference type="Pfam" id="PF13470"/>
    </source>
</evidence>
<evidence type="ECO:0000313" key="7">
    <source>
        <dbReference type="Proteomes" id="UP001205185"/>
    </source>
</evidence>
<dbReference type="EMBL" id="JAMTCO010000003">
    <property type="protein sequence ID" value="MCP2268591.1"/>
    <property type="molecule type" value="Genomic_DNA"/>
</dbReference>
<evidence type="ECO:0000256" key="4">
    <source>
        <dbReference type="ARBA" id="ARBA00022842"/>
    </source>
</evidence>
<feature type="domain" description="PIN" evidence="5">
    <location>
        <begin position="6"/>
        <end position="117"/>
    </location>
</feature>
<evidence type="ECO:0000313" key="6">
    <source>
        <dbReference type="EMBL" id="MCP2268591.1"/>
    </source>
</evidence>
<proteinExistence type="predicted"/>
<evidence type="ECO:0000256" key="2">
    <source>
        <dbReference type="ARBA" id="ARBA00022723"/>
    </source>
</evidence>
<dbReference type="InterPro" id="IPR029060">
    <property type="entry name" value="PIN-like_dom_sf"/>
</dbReference>
<evidence type="ECO:0000256" key="3">
    <source>
        <dbReference type="ARBA" id="ARBA00022801"/>
    </source>
</evidence>
<reference evidence="6 7" key="1">
    <citation type="submission" date="2022-06" db="EMBL/GenBank/DDBJ databases">
        <title>Genomic Encyclopedia of Archaeal and Bacterial Type Strains, Phase II (KMG-II): from individual species to whole genera.</title>
        <authorList>
            <person name="Goeker M."/>
        </authorList>
    </citation>
    <scope>NUCLEOTIDE SEQUENCE [LARGE SCALE GENOMIC DNA]</scope>
    <source>
        <strain evidence="6 7">DSM 44255</strain>
    </source>
</reference>
<dbReference type="SUPFAM" id="SSF88723">
    <property type="entry name" value="PIN domain-like"/>
    <property type="match status" value="1"/>
</dbReference>
<keyword evidence="2" id="KW-0479">Metal-binding</keyword>
<sequence length="193" mass="21251">MFAALLDTCVLWPSRQRDFLLSLAIEGLYRPLWSGAILEELEYEEARKLVERGFAPEGADRRARNLILQMRQAFNDAEVVGWEALVGSYGLPDPDDEHVVAAAAFGHAGALVTHNIKDFPEAKMPNEVQVVTPSTFASNTVALSPTRALVALEQMASRSGANGPKMDVRAILAILKERYKMHDAVGLIWPLLP</sequence>
<keyword evidence="1" id="KW-0540">Nuclease</keyword>
<keyword evidence="7" id="KW-1185">Reference proteome</keyword>
<comment type="caution">
    <text evidence="6">The sequence shown here is derived from an EMBL/GenBank/DDBJ whole genome shotgun (WGS) entry which is preliminary data.</text>
</comment>
<evidence type="ECO:0000256" key="1">
    <source>
        <dbReference type="ARBA" id="ARBA00022722"/>
    </source>
</evidence>
<keyword evidence="4" id="KW-0460">Magnesium</keyword>